<reference evidence="1 2" key="2">
    <citation type="journal article" date="2008" name="Science">
        <title>Environmental genomics reveals a single-species ecosystem deep within Earth.</title>
        <authorList>
            <person name="Chivian D."/>
            <person name="Brodie E.L."/>
            <person name="Alm E.J."/>
            <person name="Culley D.E."/>
            <person name="Dehal P.S."/>
            <person name="Desantis T.Z."/>
            <person name="Gihring T.M."/>
            <person name="Lapidus A."/>
            <person name="Lin L.H."/>
            <person name="Lowry S.R."/>
            <person name="Moser D.P."/>
            <person name="Richardson P.M."/>
            <person name="Southam G."/>
            <person name="Wanger G."/>
            <person name="Pratt L.M."/>
            <person name="Andersen G.L."/>
            <person name="Hazen T.C."/>
            <person name="Brockman F.J."/>
            <person name="Arkin A.P."/>
            <person name="Onstott T.C."/>
        </authorList>
    </citation>
    <scope>NUCLEOTIDE SEQUENCE [LARGE SCALE GENOMIC DNA]</scope>
    <source>
        <strain evidence="1 2">MP104C</strain>
    </source>
</reference>
<name>B1I420_DESAP</name>
<dbReference type="EMBL" id="CP000860">
    <property type="protein sequence ID" value="ACA59759.1"/>
    <property type="molecule type" value="Genomic_DNA"/>
</dbReference>
<evidence type="ECO:0000313" key="1">
    <source>
        <dbReference type="EMBL" id="ACA59759.1"/>
    </source>
</evidence>
<gene>
    <name evidence="1" type="ordered locus">Daud_1248</name>
</gene>
<dbReference type="KEGG" id="dau:Daud_1248"/>
<reference evidence="2" key="1">
    <citation type="submission" date="2007-10" db="EMBL/GenBank/DDBJ databases">
        <title>Complete sequence of chromosome of Desulforudis audaxviator MP104C.</title>
        <authorList>
            <person name="Copeland A."/>
            <person name="Lucas S."/>
            <person name="Lapidus A."/>
            <person name="Barry K."/>
            <person name="Glavina del Rio T."/>
            <person name="Dalin E."/>
            <person name="Tice H."/>
            <person name="Bruce D."/>
            <person name="Pitluck S."/>
            <person name="Lowry S.R."/>
            <person name="Larimer F."/>
            <person name="Land M.L."/>
            <person name="Hauser L."/>
            <person name="Kyrpides N."/>
            <person name="Ivanova N.N."/>
            <person name="Richardson P."/>
        </authorList>
    </citation>
    <scope>NUCLEOTIDE SEQUENCE [LARGE SCALE GENOMIC DNA]</scope>
    <source>
        <strain evidence="2">MP104C</strain>
    </source>
</reference>
<proteinExistence type="predicted"/>
<protein>
    <submittedName>
        <fullName evidence="1">Uncharacterized protein</fullName>
    </submittedName>
</protein>
<dbReference type="AlphaFoldDB" id="B1I420"/>
<evidence type="ECO:0000313" key="2">
    <source>
        <dbReference type="Proteomes" id="UP000008544"/>
    </source>
</evidence>
<dbReference type="HOGENOM" id="CLU_1728410_0_0_9"/>
<sequence>MSRKRGVLPMQPKNSLLQAAEKWYGGPAVKEILARTLPRDGLFAWYEASRIQQLDGSFLAKYYVCTRAKLLVLSVSALQFELRTYSLAALQKMTARIPFSAGHRAVWPRTEFNCRFLVGSESELVQVDFPERDAELPGYFSIVELLLDHGG</sequence>
<dbReference type="Proteomes" id="UP000008544">
    <property type="component" value="Chromosome"/>
</dbReference>
<organism evidence="1 2">
    <name type="scientific">Desulforudis audaxviator (strain MP104C)</name>
    <dbReference type="NCBI Taxonomy" id="477974"/>
    <lineage>
        <taxon>Bacteria</taxon>
        <taxon>Bacillati</taxon>
        <taxon>Bacillota</taxon>
        <taxon>Clostridia</taxon>
        <taxon>Thermoanaerobacterales</taxon>
        <taxon>Candidatus Desulforudaceae</taxon>
        <taxon>Candidatus Desulforudis</taxon>
    </lineage>
</organism>
<accession>B1I420</accession>
<keyword evidence="2" id="KW-1185">Reference proteome</keyword>